<dbReference type="OrthoDB" id="4067991at2759"/>
<evidence type="ECO:0000256" key="2">
    <source>
        <dbReference type="ARBA" id="ARBA00007045"/>
    </source>
</evidence>
<organism evidence="4 5">
    <name type="scientific">Lachancea meyersii CBS 8951</name>
    <dbReference type="NCBI Taxonomy" id="1266667"/>
    <lineage>
        <taxon>Eukaryota</taxon>
        <taxon>Fungi</taxon>
        <taxon>Dikarya</taxon>
        <taxon>Ascomycota</taxon>
        <taxon>Saccharomycotina</taxon>
        <taxon>Saccharomycetes</taxon>
        <taxon>Saccharomycetales</taxon>
        <taxon>Saccharomycetaceae</taxon>
        <taxon>Lachancea</taxon>
    </lineage>
</organism>
<name>A0A1G4IP59_9SACH</name>
<protein>
    <recommendedName>
        <fullName evidence="3">Stationary phase protein 4</fullName>
    </recommendedName>
</protein>
<sequence length="113" mass="12143">MGGIFEAFEVYNKKKHASNPHMFGGASNTGGTKTDYVYSSEYRAPKSKKLDNNELLGTSTADTGIESNSSTAAAAAAALGGPHMVDVSKLSRRELDDLMKTLRKGEPDNRVNF</sequence>
<dbReference type="AlphaFoldDB" id="A0A1G4IP59"/>
<comment type="function">
    <text evidence="1">Stationary phase-essential protein not required for growth on nonfermentable carbon sources.</text>
</comment>
<comment type="similarity">
    <text evidence="2">Belongs to the SPG4 family.</text>
</comment>
<dbReference type="Pfam" id="PF17325">
    <property type="entry name" value="SPG4"/>
    <property type="match status" value="1"/>
</dbReference>
<evidence type="ECO:0000313" key="5">
    <source>
        <dbReference type="Proteomes" id="UP000191144"/>
    </source>
</evidence>
<dbReference type="Proteomes" id="UP000191144">
    <property type="component" value="Chromosome A"/>
</dbReference>
<proteinExistence type="inferred from homology"/>
<accession>A0A1G4IP59</accession>
<evidence type="ECO:0000256" key="3">
    <source>
        <dbReference type="ARBA" id="ARBA00020398"/>
    </source>
</evidence>
<reference evidence="5" key="1">
    <citation type="submission" date="2016-03" db="EMBL/GenBank/DDBJ databases">
        <authorList>
            <person name="Devillers Hugo."/>
        </authorList>
    </citation>
    <scope>NUCLEOTIDE SEQUENCE [LARGE SCALE GENOMIC DNA]</scope>
</reference>
<evidence type="ECO:0000313" key="4">
    <source>
        <dbReference type="EMBL" id="SCU78452.1"/>
    </source>
</evidence>
<evidence type="ECO:0000256" key="1">
    <source>
        <dbReference type="ARBA" id="ARBA00003155"/>
    </source>
</evidence>
<dbReference type="EMBL" id="LT598483">
    <property type="protein sequence ID" value="SCU78452.1"/>
    <property type="molecule type" value="Genomic_DNA"/>
</dbReference>
<dbReference type="InterPro" id="IPR020485">
    <property type="entry name" value="Spg4"/>
</dbReference>
<keyword evidence="5" id="KW-1185">Reference proteome</keyword>
<gene>
    <name evidence="4" type="ORF">LAME_0A04544G</name>
</gene>